<proteinExistence type="predicted"/>
<organism evidence="1 2">
    <name type="scientific">Ensete ventricosum</name>
    <name type="common">Abyssinian banana</name>
    <name type="synonym">Musa ensete</name>
    <dbReference type="NCBI Taxonomy" id="4639"/>
    <lineage>
        <taxon>Eukaryota</taxon>
        <taxon>Viridiplantae</taxon>
        <taxon>Streptophyta</taxon>
        <taxon>Embryophyta</taxon>
        <taxon>Tracheophyta</taxon>
        <taxon>Spermatophyta</taxon>
        <taxon>Magnoliopsida</taxon>
        <taxon>Liliopsida</taxon>
        <taxon>Zingiberales</taxon>
        <taxon>Musaceae</taxon>
        <taxon>Ensete</taxon>
    </lineage>
</organism>
<dbReference type="AlphaFoldDB" id="A0A427A4R0"/>
<reference evidence="1 2" key="1">
    <citation type="journal article" date="2014" name="Agronomy (Basel)">
        <title>A Draft Genome Sequence for Ensete ventricosum, the Drought-Tolerant Tree Against Hunger.</title>
        <authorList>
            <person name="Harrison J."/>
            <person name="Moore K.A."/>
            <person name="Paszkiewicz K."/>
            <person name="Jones T."/>
            <person name="Grant M."/>
            <person name="Ambacheew D."/>
            <person name="Muzemil S."/>
            <person name="Studholme D.J."/>
        </authorList>
    </citation>
    <scope>NUCLEOTIDE SEQUENCE [LARGE SCALE GENOMIC DNA]</scope>
</reference>
<gene>
    <name evidence="1" type="ORF">B296_00027841</name>
</gene>
<comment type="caution">
    <text evidence="1">The sequence shown here is derived from an EMBL/GenBank/DDBJ whole genome shotgun (WGS) entry which is preliminary data.</text>
</comment>
<evidence type="ECO:0000313" key="2">
    <source>
        <dbReference type="Proteomes" id="UP000287651"/>
    </source>
</evidence>
<name>A0A427A4R0_ENSVE</name>
<evidence type="ECO:0000313" key="1">
    <source>
        <dbReference type="EMBL" id="RRT71230.1"/>
    </source>
</evidence>
<dbReference type="EMBL" id="AMZH03003765">
    <property type="protein sequence ID" value="RRT71230.1"/>
    <property type="molecule type" value="Genomic_DNA"/>
</dbReference>
<sequence>MKESKINNLHGSEYLEDACGGYDYERFRSAGWTAADRGKPSASAPPSSYPWRVLTILRAESVGVLRHFAPAIVPSFILVCLFRWLHSVGGHPKPLLVDASSSLTLQAKAECFAELVNDAFSFSPRSLQLCRRFAWVRRGDEVSVPSMHPEKTCLQSIELIYNRIQCYKFDS</sequence>
<accession>A0A427A4R0</accession>
<dbReference type="Proteomes" id="UP000287651">
    <property type="component" value="Unassembled WGS sequence"/>
</dbReference>
<protein>
    <submittedName>
        <fullName evidence="1">Uncharacterized protein</fullName>
    </submittedName>
</protein>